<dbReference type="PANTHER" id="PTHR21716:SF64">
    <property type="entry name" value="AI-2 TRANSPORT PROTEIN TQSA"/>
    <property type="match status" value="1"/>
</dbReference>
<evidence type="ECO:0000313" key="7">
    <source>
        <dbReference type="EMBL" id="QHI70806.1"/>
    </source>
</evidence>
<dbReference type="InterPro" id="IPR002549">
    <property type="entry name" value="AI-2E-like"/>
</dbReference>
<comment type="subcellular location">
    <subcellularLocation>
        <location evidence="1">Membrane</location>
        <topology evidence="1">Multi-pass membrane protein</topology>
    </subcellularLocation>
</comment>
<comment type="similarity">
    <text evidence="2">Belongs to the autoinducer-2 exporter (AI-2E) (TC 2.A.86) family.</text>
</comment>
<feature type="transmembrane region" description="Helical" evidence="6">
    <location>
        <begin position="7"/>
        <end position="23"/>
    </location>
</feature>
<feature type="transmembrane region" description="Helical" evidence="6">
    <location>
        <begin position="253"/>
        <end position="274"/>
    </location>
</feature>
<dbReference type="AlphaFoldDB" id="A0A6P1MGU7"/>
<name>A0A6P1MGU7_9BACT</name>
<keyword evidence="3 6" id="KW-0812">Transmembrane</keyword>
<keyword evidence="4 6" id="KW-1133">Transmembrane helix</keyword>
<feature type="transmembrane region" description="Helical" evidence="6">
    <location>
        <begin position="219"/>
        <end position="246"/>
    </location>
</feature>
<proteinExistence type="inferred from homology"/>
<feature type="transmembrane region" description="Helical" evidence="6">
    <location>
        <begin position="194"/>
        <end position="213"/>
    </location>
</feature>
<dbReference type="EMBL" id="CP047593">
    <property type="protein sequence ID" value="QHI70806.1"/>
    <property type="molecule type" value="Genomic_DNA"/>
</dbReference>
<feature type="transmembrane region" description="Helical" evidence="6">
    <location>
        <begin position="128"/>
        <end position="154"/>
    </location>
</feature>
<keyword evidence="8" id="KW-1185">Reference proteome</keyword>
<sequence>MQDNRYLIPFLGVITLVMVGVVLKAAQVVILPLIIAWLLSYLFAPVVNFLAKHKVPTGVSVLAVLLIVVGFFYLIAIFVQTRVMGFIAQYDEYAVQLNQIASDAMSRFHIPENYFDDFDWTGQVGKRLVVLSGSFVSIVSNMGMILIFLVFMLLGKPYSQRKIEYAFAPERADKITSVTNSITGQISRYLSIKLMISAITAVLVWVVLVIMKVDFPMTWAVFTFLLNFIPTVGSVIATVPPVLVALVQFYPSFWPAVVVLILLLAIQQMMGSFIEPKLMGNSLNLSPVVILLSLVFWGWLWGIVGALLSVPITAAIKIVCENIEALKPISVLMGAGRTLHN</sequence>
<feature type="transmembrane region" description="Helical" evidence="6">
    <location>
        <begin position="29"/>
        <end position="51"/>
    </location>
</feature>
<feature type="transmembrane region" description="Helical" evidence="6">
    <location>
        <begin position="58"/>
        <end position="79"/>
    </location>
</feature>
<accession>A0A6P1MGU7</accession>
<dbReference type="RefSeq" id="WP_160629978.1">
    <property type="nucleotide sequence ID" value="NZ_CP047593.1"/>
</dbReference>
<evidence type="ECO:0000256" key="5">
    <source>
        <dbReference type="ARBA" id="ARBA00023136"/>
    </source>
</evidence>
<dbReference type="KEGG" id="taer:GT409_15605"/>
<dbReference type="Proteomes" id="UP000464954">
    <property type="component" value="Chromosome"/>
</dbReference>
<dbReference type="PANTHER" id="PTHR21716">
    <property type="entry name" value="TRANSMEMBRANE PROTEIN"/>
    <property type="match status" value="1"/>
</dbReference>
<evidence type="ECO:0000256" key="4">
    <source>
        <dbReference type="ARBA" id="ARBA00022989"/>
    </source>
</evidence>
<organism evidence="7 8">
    <name type="scientific">Tichowtungia aerotolerans</name>
    <dbReference type="NCBI Taxonomy" id="2697043"/>
    <lineage>
        <taxon>Bacteria</taxon>
        <taxon>Pseudomonadati</taxon>
        <taxon>Kiritimatiellota</taxon>
        <taxon>Tichowtungiia</taxon>
        <taxon>Tichowtungiales</taxon>
        <taxon>Tichowtungiaceae</taxon>
        <taxon>Tichowtungia</taxon>
    </lineage>
</organism>
<evidence type="ECO:0000256" key="3">
    <source>
        <dbReference type="ARBA" id="ARBA00022692"/>
    </source>
</evidence>
<evidence type="ECO:0000256" key="2">
    <source>
        <dbReference type="ARBA" id="ARBA00009773"/>
    </source>
</evidence>
<evidence type="ECO:0000256" key="6">
    <source>
        <dbReference type="SAM" id="Phobius"/>
    </source>
</evidence>
<feature type="transmembrane region" description="Helical" evidence="6">
    <location>
        <begin position="286"/>
        <end position="308"/>
    </location>
</feature>
<dbReference type="GO" id="GO:0016020">
    <property type="term" value="C:membrane"/>
    <property type="evidence" value="ECO:0007669"/>
    <property type="project" value="UniProtKB-SubCell"/>
</dbReference>
<dbReference type="Pfam" id="PF01594">
    <property type="entry name" value="AI-2E_transport"/>
    <property type="match status" value="1"/>
</dbReference>
<gene>
    <name evidence="7" type="ORF">GT409_15605</name>
</gene>
<dbReference type="GO" id="GO:0055085">
    <property type="term" value="P:transmembrane transport"/>
    <property type="evidence" value="ECO:0007669"/>
    <property type="project" value="TreeGrafter"/>
</dbReference>
<evidence type="ECO:0000256" key="1">
    <source>
        <dbReference type="ARBA" id="ARBA00004141"/>
    </source>
</evidence>
<keyword evidence="5 6" id="KW-0472">Membrane</keyword>
<reference evidence="7 8" key="1">
    <citation type="submission" date="2020-01" db="EMBL/GenBank/DDBJ databases">
        <title>Ponticoccus aerotolerans gen. nov., sp. nov., an anaerobic bacterium and proposal of Ponticoccusceae fam. nov., Ponticoccusles ord. nov. and Ponticoccuse classis nov. in the phylum Kiritimatiellaeota.</title>
        <authorList>
            <person name="Zhou L.Y."/>
            <person name="Du Z.J."/>
        </authorList>
    </citation>
    <scope>NUCLEOTIDE SEQUENCE [LARGE SCALE GENOMIC DNA]</scope>
    <source>
        <strain evidence="7 8">S-5007</strain>
    </source>
</reference>
<protein>
    <submittedName>
        <fullName evidence="7">AI-2E family transporter</fullName>
    </submittedName>
</protein>
<evidence type="ECO:0000313" key="8">
    <source>
        <dbReference type="Proteomes" id="UP000464954"/>
    </source>
</evidence>